<dbReference type="InterPro" id="IPR036890">
    <property type="entry name" value="HATPase_C_sf"/>
</dbReference>
<evidence type="ECO:0000313" key="8">
    <source>
        <dbReference type="EMBL" id="SCZ49842.1"/>
    </source>
</evidence>
<dbReference type="Pfam" id="PF08676">
    <property type="entry name" value="MutL_C"/>
    <property type="match status" value="1"/>
</dbReference>
<comment type="similarity">
    <text evidence="1 5">Belongs to the DNA mismatch repair MutL/HexB family.</text>
</comment>
<name>A0A1G5PK46_9GAMM</name>
<evidence type="ECO:0000256" key="5">
    <source>
        <dbReference type="HAMAP-Rule" id="MF_00149"/>
    </source>
</evidence>
<feature type="domain" description="DNA mismatch repair protein S5" evidence="7">
    <location>
        <begin position="213"/>
        <end position="331"/>
    </location>
</feature>
<dbReference type="FunFam" id="3.30.565.10:FF:000003">
    <property type="entry name" value="DNA mismatch repair endonuclease MutL"/>
    <property type="match status" value="1"/>
</dbReference>
<dbReference type="AlphaFoldDB" id="A0A1G5PK46"/>
<feature type="domain" description="MutL C-terminal dimerisation" evidence="6">
    <location>
        <begin position="397"/>
        <end position="532"/>
    </location>
</feature>
<comment type="function">
    <text evidence="5">This protein is involved in the repair of mismatches in DNA. It is required for dam-dependent methyl-directed DNA mismatch repair. May act as a 'molecular matchmaker', a protein that promotes the formation of a stable complex between two or more DNA-binding proteins in an ATP-dependent manner without itself being part of a final effector complex.</text>
</comment>
<keyword evidence="9" id="KW-1185">Reference proteome</keyword>
<dbReference type="CDD" id="cd16926">
    <property type="entry name" value="HATPase_MutL-MLH-PMS-like"/>
    <property type="match status" value="1"/>
</dbReference>
<dbReference type="GO" id="GO:0016887">
    <property type="term" value="F:ATP hydrolysis activity"/>
    <property type="evidence" value="ECO:0007669"/>
    <property type="project" value="InterPro"/>
</dbReference>
<keyword evidence="4 5" id="KW-0234">DNA repair</keyword>
<protein>
    <recommendedName>
        <fullName evidence="2 5">DNA mismatch repair protein MutL</fullName>
    </recommendedName>
</protein>
<dbReference type="SUPFAM" id="SSF54211">
    <property type="entry name" value="Ribosomal protein S5 domain 2-like"/>
    <property type="match status" value="1"/>
</dbReference>
<dbReference type="GO" id="GO:0005524">
    <property type="term" value="F:ATP binding"/>
    <property type="evidence" value="ECO:0007669"/>
    <property type="project" value="InterPro"/>
</dbReference>
<evidence type="ECO:0000313" key="9">
    <source>
        <dbReference type="Proteomes" id="UP000199648"/>
    </source>
</evidence>
<evidence type="ECO:0000256" key="1">
    <source>
        <dbReference type="ARBA" id="ARBA00006082"/>
    </source>
</evidence>
<proteinExistence type="inferred from homology"/>
<dbReference type="InterPro" id="IPR042121">
    <property type="entry name" value="MutL_C_regsub"/>
</dbReference>
<dbReference type="EMBL" id="FMWD01000001">
    <property type="protein sequence ID" value="SCZ49842.1"/>
    <property type="molecule type" value="Genomic_DNA"/>
</dbReference>
<dbReference type="GO" id="GO:0140664">
    <property type="term" value="F:ATP-dependent DNA damage sensor activity"/>
    <property type="evidence" value="ECO:0007669"/>
    <property type="project" value="InterPro"/>
</dbReference>
<dbReference type="Gene3D" id="3.30.1540.20">
    <property type="entry name" value="MutL, C-terminal domain, dimerisation subdomain"/>
    <property type="match status" value="1"/>
</dbReference>
<accession>A0A1G5PK46</accession>
<dbReference type="SUPFAM" id="SSF55874">
    <property type="entry name" value="ATPase domain of HSP90 chaperone/DNA topoisomerase II/histidine kinase"/>
    <property type="match status" value="1"/>
</dbReference>
<dbReference type="InterPro" id="IPR002099">
    <property type="entry name" value="MutL/Mlh/PMS"/>
</dbReference>
<evidence type="ECO:0000256" key="3">
    <source>
        <dbReference type="ARBA" id="ARBA00022763"/>
    </source>
</evidence>
<dbReference type="InterPro" id="IPR038973">
    <property type="entry name" value="MutL/Mlh/Pms-like"/>
</dbReference>
<dbReference type="InterPro" id="IPR014790">
    <property type="entry name" value="MutL_C"/>
</dbReference>
<dbReference type="InterPro" id="IPR042120">
    <property type="entry name" value="MutL_C_dimsub"/>
</dbReference>
<dbReference type="InterPro" id="IPR013507">
    <property type="entry name" value="DNA_mismatch_S5_2-like"/>
</dbReference>
<dbReference type="SMART" id="SM00853">
    <property type="entry name" value="MutL_C"/>
    <property type="match status" value="1"/>
</dbReference>
<dbReference type="InterPro" id="IPR014762">
    <property type="entry name" value="DNA_mismatch_repair_CS"/>
</dbReference>
<dbReference type="InterPro" id="IPR020568">
    <property type="entry name" value="Ribosomal_Su5_D2-typ_SF"/>
</dbReference>
<dbReference type="CDD" id="cd03482">
    <property type="entry name" value="MutL_Trans_MutL"/>
    <property type="match status" value="1"/>
</dbReference>
<dbReference type="PANTHER" id="PTHR10073:SF12">
    <property type="entry name" value="DNA MISMATCH REPAIR PROTEIN MLH1"/>
    <property type="match status" value="1"/>
</dbReference>
<dbReference type="GO" id="GO:0032300">
    <property type="term" value="C:mismatch repair complex"/>
    <property type="evidence" value="ECO:0007669"/>
    <property type="project" value="InterPro"/>
</dbReference>
<dbReference type="SUPFAM" id="SSF118116">
    <property type="entry name" value="DNA mismatch repair protein MutL"/>
    <property type="match status" value="1"/>
</dbReference>
<dbReference type="OrthoDB" id="9763467at2"/>
<dbReference type="Gene3D" id="3.30.1370.100">
    <property type="entry name" value="MutL, C-terminal domain, regulatory subdomain"/>
    <property type="match status" value="1"/>
</dbReference>
<evidence type="ECO:0000259" key="7">
    <source>
        <dbReference type="SMART" id="SM01340"/>
    </source>
</evidence>
<sequence length="572" mass="63327">MDAAPRRIRLLSSQLANQIAAGEVVERPASVLKELLENSIDAGADRIEVEVEKGGIGLIRVRDNGAGIHHEDLALAVSPHATSKVFHQNDLTRLVSLGFRGEALASIASVSRLSITTRREADEQGWRVEGSAGEVTPAAHPPGTTVEVRDLFFNTPGRRKFLRSESTEWGHLEQVFRRLALSRFEVGFSLMHNRRRILQVRSAAASDALERRIGEVTGRAFLKTSAVVDFSAAGLRLWGRVAGPEAARSQADLQYFYVNHRLVRDRLIGHALRQAHRDILPEGRHPGYVLFLELDPTQVDVNVHPTKHEVRFREARLIHDFLYRAVRDALEPDLSTLIPRVEQPAGQPRPYPKTELRPVSETAVRESVAGYARLAGPGAVSRPTHTTPISKRTLGRLVDVLMENYLLTEHVDGPRLIDGGAAREALAYHRLQAAWSEGAIRPQPLLVPESLEVERGAIARLERNSERLSRLGFELSPIGETTLMIRQQPAPLRRVQPVPLARALLADLETAGEAALLRNLARCAGTAHRRRMDRAAAEELLAELEPLAEKLSGCWTRLTPAVLARLFEAGQV</sequence>
<dbReference type="InterPro" id="IPR014721">
    <property type="entry name" value="Ribsml_uS5_D2-typ_fold_subgr"/>
</dbReference>
<dbReference type="PROSITE" id="PS00058">
    <property type="entry name" value="DNA_MISMATCH_REPAIR_1"/>
    <property type="match status" value="1"/>
</dbReference>
<dbReference type="Gene3D" id="3.30.565.10">
    <property type="entry name" value="Histidine kinase-like ATPase, C-terminal domain"/>
    <property type="match status" value="1"/>
</dbReference>
<dbReference type="STRING" id="415747.SAMN03097708_00276"/>
<dbReference type="PANTHER" id="PTHR10073">
    <property type="entry name" value="DNA MISMATCH REPAIR PROTEIN MLH, PMS, MUTL"/>
    <property type="match status" value="1"/>
</dbReference>
<evidence type="ECO:0000256" key="2">
    <source>
        <dbReference type="ARBA" id="ARBA00021975"/>
    </source>
</evidence>
<dbReference type="HAMAP" id="MF_00149">
    <property type="entry name" value="DNA_mis_repair"/>
    <property type="match status" value="1"/>
</dbReference>
<reference evidence="8 9" key="1">
    <citation type="submission" date="2016-10" db="EMBL/GenBank/DDBJ databases">
        <authorList>
            <person name="de Groot N.N."/>
        </authorList>
    </citation>
    <scope>NUCLEOTIDE SEQUENCE [LARGE SCALE GENOMIC DNA]</scope>
    <source>
        <strain evidence="8 9">HLD2</strain>
    </source>
</reference>
<dbReference type="Pfam" id="PF13589">
    <property type="entry name" value="HATPase_c_3"/>
    <property type="match status" value="1"/>
</dbReference>
<gene>
    <name evidence="5" type="primary">mutL</name>
    <name evidence="8" type="ORF">SAMN03097708_00276</name>
</gene>
<dbReference type="Pfam" id="PF01119">
    <property type="entry name" value="DNA_mis_repair"/>
    <property type="match status" value="1"/>
</dbReference>
<evidence type="ECO:0000259" key="6">
    <source>
        <dbReference type="SMART" id="SM00853"/>
    </source>
</evidence>
<evidence type="ECO:0000256" key="4">
    <source>
        <dbReference type="ARBA" id="ARBA00023204"/>
    </source>
</evidence>
<dbReference type="RefSeq" id="WP_092991823.1">
    <property type="nucleotide sequence ID" value="NZ_FMWD01000001.1"/>
</dbReference>
<dbReference type="InterPro" id="IPR037198">
    <property type="entry name" value="MutL_C_sf"/>
</dbReference>
<dbReference type="GO" id="GO:0030983">
    <property type="term" value="F:mismatched DNA binding"/>
    <property type="evidence" value="ECO:0007669"/>
    <property type="project" value="InterPro"/>
</dbReference>
<dbReference type="InterPro" id="IPR020667">
    <property type="entry name" value="DNA_mismatch_repair_MutL"/>
</dbReference>
<dbReference type="GO" id="GO:0006298">
    <property type="term" value="P:mismatch repair"/>
    <property type="evidence" value="ECO:0007669"/>
    <property type="project" value="UniProtKB-UniRule"/>
</dbReference>
<dbReference type="Gene3D" id="3.30.230.10">
    <property type="match status" value="1"/>
</dbReference>
<dbReference type="SMART" id="SM01340">
    <property type="entry name" value="DNA_mis_repair"/>
    <property type="match status" value="1"/>
</dbReference>
<dbReference type="Proteomes" id="UP000199648">
    <property type="component" value="Unassembled WGS sequence"/>
</dbReference>
<organism evidence="8 9">
    <name type="scientific">Thiohalomonas denitrificans</name>
    <dbReference type="NCBI Taxonomy" id="415747"/>
    <lineage>
        <taxon>Bacteria</taxon>
        <taxon>Pseudomonadati</taxon>
        <taxon>Pseudomonadota</taxon>
        <taxon>Gammaproteobacteria</taxon>
        <taxon>Thiohalomonadales</taxon>
        <taxon>Thiohalomonadaceae</taxon>
        <taxon>Thiohalomonas</taxon>
    </lineage>
</organism>
<dbReference type="NCBIfam" id="TIGR00585">
    <property type="entry name" value="mutl"/>
    <property type="match status" value="1"/>
</dbReference>
<keyword evidence="3 5" id="KW-0227">DNA damage</keyword>